<organism evidence="6 7">
    <name type="scientific">Mycoplasma miroungirhinis</name>
    <dbReference type="NCBI Taxonomy" id="754516"/>
    <lineage>
        <taxon>Bacteria</taxon>
        <taxon>Bacillati</taxon>
        <taxon>Mycoplasmatota</taxon>
        <taxon>Mollicutes</taxon>
        <taxon>Mycoplasmataceae</taxon>
        <taxon>Mycoplasma</taxon>
    </lineage>
</organism>
<dbReference type="PANTHER" id="PTHR14413">
    <property type="entry name" value="RIBOSOMAL PROTEIN L17"/>
    <property type="match status" value="1"/>
</dbReference>
<reference evidence="6 7" key="1">
    <citation type="submission" date="2020-05" db="EMBL/GenBank/DDBJ databases">
        <title>Novel Mycoplasma species detected in Mirounga angustirostris (northern elephant seal) from the USA.</title>
        <authorList>
            <person name="Volokhov D.V."/>
        </authorList>
    </citation>
    <scope>NUCLEOTIDE SEQUENCE [LARGE SCALE GENOMIC DNA]</scope>
    <source>
        <strain evidence="6 7">Mirounga ES2806-NAS</strain>
    </source>
</reference>
<keyword evidence="7" id="KW-1185">Reference proteome</keyword>
<dbReference type="Pfam" id="PF01196">
    <property type="entry name" value="Ribosomal_L17"/>
    <property type="match status" value="1"/>
</dbReference>
<dbReference type="GO" id="GO:0022625">
    <property type="term" value="C:cytosolic large ribosomal subunit"/>
    <property type="evidence" value="ECO:0007669"/>
    <property type="project" value="TreeGrafter"/>
</dbReference>
<dbReference type="GO" id="GO:0003735">
    <property type="term" value="F:structural constituent of ribosome"/>
    <property type="evidence" value="ECO:0007669"/>
    <property type="project" value="InterPro"/>
</dbReference>
<protein>
    <recommendedName>
        <fullName evidence="4">Large ribosomal subunit protein bL17</fullName>
    </recommendedName>
</protein>
<dbReference type="RefSeq" id="WP_171112593.1">
    <property type="nucleotide sequence ID" value="NZ_CP053097.1"/>
</dbReference>
<dbReference type="SUPFAM" id="SSF64263">
    <property type="entry name" value="Prokaryotic ribosomal protein L17"/>
    <property type="match status" value="1"/>
</dbReference>
<dbReference type="AlphaFoldDB" id="A0A6M4JG34"/>
<comment type="similarity">
    <text evidence="1 4 5">Belongs to the bacterial ribosomal protein bL17 family.</text>
</comment>
<dbReference type="Gene3D" id="3.90.1030.10">
    <property type="entry name" value="Ribosomal protein L17"/>
    <property type="match status" value="1"/>
</dbReference>
<name>A0A6M4JG34_9MOLU</name>
<accession>A0A6M4JG34</accession>
<evidence type="ECO:0000313" key="7">
    <source>
        <dbReference type="Proteomes" id="UP000502118"/>
    </source>
</evidence>
<dbReference type="Proteomes" id="UP000502118">
    <property type="component" value="Chromosome"/>
</dbReference>
<evidence type="ECO:0000256" key="2">
    <source>
        <dbReference type="ARBA" id="ARBA00022980"/>
    </source>
</evidence>
<dbReference type="InterPro" id="IPR000456">
    <property type="entry name" value="Ribosomal_bL17"/>
</dbReference>
<evidence type="ECO:0000256" key="4">
    <source>
        <dbReference type="HAMAP-Rule" id="MF_01368"/>
    </source>
</evidence>
<evidence type="ECO:0000256" key="3">
    <source>
        <dbReference type="ARBA" id="ARBA00023274"/>
    </source>
</evidence>
<dbReference type="EMBL" id="CP053097">
    <property type="protein sequence ID" value="QJR43992.1"/>
    <property type="molecule type" value="Genomic_DNA"/>
</dbReference>
<dbReference type="KEGG" id="mmio:HLA92_00840"/>
<dbReference type="PANTHER" id="PTHR14413:SF16">
    <property type="entry name" value="LARGE RIBOSOMAL SUBUNIT PROTEIN BL17M"/>
    <property type="match status" value="1"/>
</dbReference>
<dbReference type="NCBIfam" id="TIGR00059">
    <property type="entry name" value="L17"/>
    <property type="match status" value="1"/>
</dbReference>
<evidence type="ECO:0000313" key="6">
    <source>
        <dbReference type="EMBL" id="QJR43992.1"/>
    </source>
</evidence>
<evidence type="ECO:0000256" key="1">
    <source>
        <dbReference type="ARBA" id="ARBA00008777"/>
    </source>
</evidence>
<keyword evidence="2 4" id="KW-0689">Ribosomal protein</keyword>
<proteinExistence type="inferred from homology"/>
<comment type="subunit">
    <text evidence="4">Part of the 50S ribosomal subunit. Contacts protein L32.</text>
</comment>
<dbReference type="InterPro" id="IPR036373">
    <property type="entry name" value="Ribosomal_bL17_sf"/>
</dbReference>
<sequence length="120" mass="13825">MANPVQLYRRNSEWRNHVERSLVTDVLVKGKVETTLARAKQLRRKVDKMITKAKKNTLASRRQVASYLRNIQATAEKDAIQYVFDVLGPRYKERNGGYCRIIKTGFRQGDGSEMAILQLV</sequence>
<keyword evidence="3 4" id="KW-0687">Ribonucleoprotein</keyword>
<dbReference type="GO" id="GO:0006412">
    <property type="term" value="P:translation"/>
    <property type="evidence" value="ECO:0007669"/>
    <property type="project" value="UniProtKB-UniRule"/>
</dbReference>
<evidence type="ECO:0000256" key="5">
    <source>
        <dbReference type="RuleBase" id="RU000660"/>
    </source>
</evidence>
<gene>
    <name evidence="4 6" type="primary">rplQ</name>
    <name evidence="6" type="ORF">HLA92_00840</name>
</gene>
<dbReference type="HAMAP" id="MF_01368">
    <property type="entry name" value="Ribosomal_bL17"/>
    <property type="match status" value="1"/>
</dbReference>